<name>A0ABY7JNM4_9FIRM</name>
<reference evidence="1" key="1">
    <citation type="submission" date="2022-12" db="EMBL/GenBank/DDBJ databases">
        <title>Peptostreptococcus.</title>
        <authorList>
            <person name="Lee S.H."/>
        </authorList>
    </citation>
    <scope>NUCLEOTIDE SEQUENCE</scope>
    <source>
        <strain evidence="1">CBA3647</strain>
    </source>
</reference>
<organism evidence="1 2">
    <name type="scientific">Peptostreptococcus equinus</name>
    <dbReference type="NCBI Taxonomy" id="3003601"/>
    <lineage>
        <taxon>Bacteria</taxon>
        <taxon>Bacillati</taxon>
        <taxon>Bacillota</taxon>
        <taxon>Clostridia</taxon>
        <taxon>Peptostreptococcales</taxon>
        <taxon>Peptostreptococcaceae</taxon>
        <taxon>Peptostreptococcus</taxon>
    </lineage>
</organism>
<evidence type="ECO:0000313" key="2">
    <source>
        <dbReference type="Proteomes" id="UP001164187"/>
    </source>
</evidence>
<dbReference type="RefSeq" id="WP_269311145.1">
    <property type="nucleotide sequence ID" value="NZ_CP114052.1"/>
</dbReference>
<keyword evidence="2" id="KW-1185">Reference proteome</keyword>
<proteinExistence type="predicted"/>
<protein>
    <submittedName>
        <fullName evidence="1">Uncharacterized protein</fullName>
    </submittedName>
</protein>
<sequence length="486" mass="58990">MRFIKSFCTNTRLMGTMMMMIEWINHDHEIVSHVFMLDAEGLGISDFYELKYLTYEQRNLFYKKKYGGLGGININLALNESLYLVKQYLNKNISYNKILPEKMNHDIISFYSSFNFVEKFNKVNVYYERMLNYENDEKNKHNKESNKDNKICSICDYNRKKLFASIFRQEGYCERFESSERPEEFKSNFRDEKFKRIQRFEEGISIESKILEINPRSIFDKISKKFESPVEFVQYMIMRFVARDREALYHYSNREELSKSHISEINGTLLYSQVSKMMEYVYKSEFVFEDEDGYYEASAIVKFLNIDDLDIEKNTINKDFEFLNEDIYQNYKLTSIIVIDKHRISEWDVQEIMEKEEFVDIYKFEENITEEQIKEEIYQKFLTIQEIEFNSCNLYTQYFSDNTHVEEFIYSINSDIMFNIFIRNNTLYLFTYDENYRSFTHDFLQSVFSRKIQYDKYVKFDTSILLDFIDSDSIDLDEYIDDYYNL</sequence>
<evidence type="ECO:0000313" key="1">
    <source>
        <dbReference type="EMBL" id="WAW14466.1"/>
    </source>
</evidence>
<accession>A0ABY7JNM4</accession>
<dbReference type="EMBL" id="CP114052">
    <property type="protein sequence ID" value="WAW14466.1"/>
    <property type="molecule type" value="Genomic_DNA"/>
</dbReference>
<dbReference type="Proteomes" id="UP001164187">
    <property type="component" value="Chromosome"/>
</dbReference>
<gene>
    <name evidence="1" type="ORF">O0R46_07645</name>
</gene>